<evidence type="ECO:0000256" key="1">
    <source>
        <dbReference type="SAM" id="SignalP"/>
    </source>
</evidence>
<dbReference type="Proteomes" id="UP000598633">
    <property type="component" value="Unassembled WGS sequence"/>
</dbReference>
<evidence type="ECO:0000313" key="3">
    <source>
        <dbReference type="EMBL" id="MBD3870816.1"/>
    </source>
</evidence>
<gene>
    <name evidence="3" type="ORF">IFJ97_05590</name>
</gene>
<dbReference type="AlphaFoldDB" id="A0A8J7C5H8"/>
<accession>A0A8J7C5H8</accession>
<feature type="chain" id="PRO_5035261734" evidence="1">
    <location>
        <begin position="24"/>
        <end position="297"/>
    </location>
</feature>
<evidence type="ECO:0000313" key="4">
    <source>
        <dbReference type="Proteomes" id="UP000598633"/>
    </source>
</evidence>
<dbReference type="EMBL" id="JACXWA010000092">
    <property type="protein sequence ID" value="MBD3870816.1"/>
    <property type="molecule type" value="Genomic_DNA"/>
</dbReference>
<sequence>MNRIVKNTVVALAFLMAVGTAWTAQPVSETYPIGPGAEVDIDVLSGTVTIVAGSEGLVEITGTLGDGVESLEIDGDEAGVYIEVEYDEHYHGKQQVDTDLMIRVPAGVVLSVETVSASISVDGVTGELDLETVSGSVDIATMPAALDVESVSGNISVESAPADSDISSVSGKIEIRAAGGSIDVENVSGKSMIYGGIIDDGDLESVSGDITCHAIPGPDGSLDIETMSGTITLMIDTTLVASFDLSTFSGSIENQVGPEPTRTSKYTPGKELYFNTGSGGPNISLESFSGSIKLITR</sequence>
<protein>
    <submittedName>
        <fullName evidence="3">DUF4097 family beta strand repeat protein</fullName>
    </submittedName>
</protein>
<dbReference type="Pfam" id="PF13349">
    <property type="entry name" value="DUF4097"/>
    <property type="match status" value="1"/>
</dbReference>
<dbReference type="InterPro" id="IPR025164">
    <property type="entry name" value="Toastrack_DUF4097"/>
</dbReference>
<evidence type="ECO:0000259" key="2">
    <source>
        <dbReference type="Pfam" id="PF13349"/>
    </source>
</evidence>
<name>A0A8J7C5H8_9BACT</name>
<feature type="domain" description="DUF4097" evidence="2">
    <location>
        <begin position="38"/>
        <end position="294"/>
    </location>
</feature>
<proteinExistence type="predicted"/>
<feature type="signal peptide" evidence="1">
    <location>
        <begin position="1"/>
        <end position="23"/>
    </location>
</feature>
<comment type="caution">
    <text evidence="3">The sequence shown here is derived from an EMBL/GenBank/DDBJ whole genome shotgun (WGS) entry which is preliminary data.</text>
</comment>
<reference evidence="3 4" key="1">
    <citation type="submission" date="2020-08" db="EMBL/GenBank/DDBJ databases">
        <title>Acidobacteriota in marine sediments use diverse sulfur dissimilation pathways.</title>
        <authorList>
            <person name="Wasmund K."/>
        </authorList>
    </citation>
    <scope>NUCLEOTIDE SEQUENCE [LARGE SCALE GENOMIC DNA]</scope>
    <source>
        <strain evidence="3">MAG AM3-A</strain>
    </source>
</reference>
<organism evidence="3 4">
    <name type="scientific">Candidatus Sulfomarinibacter kjeldsenii</name>
    <dbReference type="NCBI Taxonomy" id="2885994"/>
    <lineage>
        <taxon>Bacteria</taxon>
        <taxon>Pseudomonadati</taxon>
        <taxon>Acidobacteriota</taxon>
        <taxon>Thermoanaerobaculia</taxon>
        <taxon>Thermoanaerobaculales</taxon>
        <taxon>Candidatus Sulfomarinibacteraceae</taxon>
        <taxon>Candidatus Sulfomarinibacter</taxon>
    </lineage>
</organism>
<keyword evidence="1" id="KW-0732">Signal</keyword>